<gene>
    <name evidence="11" type="primary">SFPQ</name>
    <name evidence="11" type="ORF">Y1Q_0001871</name>
</gene>
<dbReference type="Proteomes" id="UP000050525">
    <property type="component" value="Unassembled WGS sequence"/>
</dbReference>
<evidence type="ECO:0000256" key="7">
    <source>
        <dbReference type="PROSITE-ProRule" id="PRU00176"/>
    </source>
</evidence>
<dbReference type="STRING" id="8496.A0A151PGA9"/>
<keyword evidence="12" id="KW-1185">Reference proteome</keyword>
<evidence type="ECO:0000313" key="12">
    <source>
        <dbReference type="Proteomes" id="UP000050525"/>
    </source>
</evidence>
<feature type="region of interest" description="Disordered" evidence="9">
    <location>
        <begin position="611"/>
        <end position="630"/>
    </location>
</feature>
<evidence type="ECO:0000256" key="5">
    <source>
        <dbReference type="ARBA" id="ARBA00023054"/>
    </source>
</evidence>
<dbReference type="GO" id="GO:0042382">
    <property type="term" value="C:paraspeckles"/>
    <property type="evidence" value="ECO:0007669"/>
    <property type="project" value="UniProtKB-ARBA"/>
</dbReference>
<evidence type="ECO:0000256" key="3">
    <source>
        <dbReference type="ARBA" id="ARBA00022737"/>
    </source>
</evidence>
<feature type="domain" description="RRM" evidence="10">
    <location>
        <begin position="111"/>
        <end position="192"/>
    </location>
</feature>
<dbReference type="CDD" id="cd12587">
    <property type="entry name" value="RRM1_PSF"/>
    <property type="match status" value="1"/>
</dbReference>
<organism evidence="11 12">
    <name type="scientific">Alligator mississippiensis</name>
    <name type="common">American alligator</name>
    <dbReference type="NCBI Taxonomy" id="8496"/>
    <lineage>
        <taxon>Eukaryota</taxon>
        <taxon>Metazoa</taxon>
        <taxon>Chordata</taxon>
        <taxon>Craniata</taxon>
        <taxon>Vertebrata</taxon>
        <taxon>Euteleostomi</taxon>
        <taxon>Archelosauria</taxon>
        <taxon>Archosauria</taxon>
        <taxon>Crocodylia</taxon>
        <taxon>Alligatoridae</taxon>
        <taxon>Alligatorinae</taxon>
        <taxon>Alligator</taxon>
    </lineage>
</organism>
<dbReference type="InterPro" id="IPR035979">
    <property type="entry name" value="RBD_domain_sf"/>
</dbReference>
<accession>A0A151PGA9</accession>
<dbReference type="CDD" id="cd12948">
    <property type="entry name" value="NOPS_PSF"/>
    <property type="match status" value="1"/>
</dbReference>
<dbReference type="InterPro" id="IPR034525">
    <property type="entry name" value="PSF_RRM1"/>
</dbReference>
<evidence type="ECO:0000256" key="6">
    <source>
        <dbReference type="ARBA" id="ARBA00023242"/>
    </source>
</evidence>
<feature type="compositionally biased region" description="Polar residues" evidence="9">
    <location>
        <begin position="613"/>
        <end position="626"/>
    </location>
</feature>
<evidence type="ECO:0000256" key="1">
    <source>
        <dbReference type="ARBA" id="ARBA00004324"/>
    </source>
</evidence>
<comment type="caution">
    <text evidence="11">The sequence shown here is derived from an EMBL/GenBank/DDBJ whole genome shotgun (WGS) entry which is preliminary data.</text>
</comment>
<dbReference type="Pfam" id="PF00076">
    <property type="entry name" value="RRM_1"/>
    <property type="match status" value="2"/>
</dbReference>
<dbReference type="PANTHER" id="PTHR23189">
    <property type="entry name" value="RNA RECOGNITION MOTIF-CONTAINING"/>
    <property type="match status" value="1"/>
</dbReference>
<dbReference type="EMBL" id="AKHW03000257">
    <property type="protein sequence ID" value="KYO48049.1"/>
    <property type="molecule type" value="Genomic_DNA"/>
</dbReference>
<name>A0A151PGA9_ALLMI</name>
<evidence type="ECO:0000256" key="9">
    <source>
        <dbReference type="SAM" id="MobiDB-lite"/>
    </source>
</evidence>
<dbReference type="InterPro" id="IPR000504">
    <property type="entry name" value="RRM_dom"/>
</dbReference>
<keyword evidence="2" id="KW-0597">Phosphoprotein</keyword>
<dbReference type="FunFam" id="3.30.70.330:FF:000126">
    <property type="entry name" value="paraspeckle component 1 isoform X1"/>
    <property type="match status" value="1"/>
</dbReference>
<dbReference type="GO" id="GO:0003723">
    <property type="term" value="F:RNA binding"/>
    <property type="evidence" value="ECO:0007669"/>
    <property type="project" value="UniProtKB-UniRule"/>
</dbReference>
<dbReference type="InterPro" id="IPR034526">
    <property type="entry name" value="PSF_NOPS"/>
</dbReference>
<comment type="subcellular location">
    <subcellularLocation>
        <location evidence="1">Nucleus speckle</location>
    </subcellularLocation>
</comment>
<dbReference type="FunFam" id="3.30.70.330:FF:000043">
    <property type="entry name" value="paraspeckle component 1 isoform X1"/>
    <property type="match status" value="1"/>
</dbReference>
<keyword evidence="6" id="KW-0539">Nucleus</keyword>
<evidence type="ECO:0000313" key="11">
    <source>
        <dbReference type="EMBL" id="KYO48049.1"/>
    </source>
</evidence>
<dbReference type="Pfam" id="PF08075">
    <property type="entry name" value="NOPS"/>
    <property type="match status" value="1"/>
</dbReference>
<evidence type="ECO:0000259" key="10">
    <source>
        <dbReference type="PROSITE" id="PS50102"/>
    </source>
</evidence>
<keyword evidence="3" id="KW-0677">Repeat</keyword>
<dbReference type="Gene3D" id="6.10.250.1170">
    <property type="match status" value="1"/>
</dbReference>
<proteinExistence type="predicted"/>
<dbReference type="Gene3D" id="3.30.70.330">
    <property type="match status" value="2"/>
</dbReference>
<dbReference type="GO" id="GO:0016607">
    <property type="term" value="C:nuclear speck"/>
    <property type="evidence" value="ECO:0007669"/>
    <property type="project" value="UniProtKB-SubCell"/>
</dbReference>
<sequence length="717" mass="81529">MSNEHALPGEKISDSEGFKANLALLRRPGEKTYTQRCRLFVGNLPADITDDDFKRLFAKYGEPGEVFINKGKGFGFIKLESRALAEIAKAELDDTPMRGRQLRVRFATHAAALSVRNLSPYVSNELLEEAFSQFGPVERAVVIVDDRGRSTGKGIVEFASKPAARKAFERCTEGVFLLTTTPRPVIVEPLEQLDDEDGLPEKLAQKNPLYQKERETPPRFAQPGTFEFEYSQRWKSLDEMEKQQRDQVEKNMKDAKDKLESEMEDAYHEHQANLLRQDLMRRQEELRRMEELHNQEMQKRKEMQLRQEEERRRREEEMMIRQREMEEQMRRQREENYSRMGYMDPRERDMRMGGATTMNMGDPYASAAQKFPPLGGGGGIGYEASPGVGQPAMSGSMMGNDMVKMLQPKYKISWRKRFLKSKRAPMEGSQEPRSCGTLVENHTTGIDLQSFLRKFLSFEVNNQFAEMNDCSGELRSAMPKQLLGLDCPGVLEFVAKRGLAVDQILSSHANPALPNAGKAALPQLPRRGFCLGQQQHTGKWHLRNMLVPRYKTFLAEREHSALHSLLKKTKLPFLKPFPGLLCPAGARAQDCCHLNQRERCTFVHFSHPMQPLTRISPSKSRPNRNNLPEGAVEHRNRQPAALKHCASAMAQTLRVRGATCLPVPGGDLPVLPQIRKSRTEIHVYIPSGEDGMDCESLDGFLEDVDNKLSSLSLQDEK</sequence>
<evidence type="ECO:0000256" key="8">
    <source>
        <dbReference type="SAM" id="Coils"/>
    </source>
</evidence>
<feature type="coiled-coil region" evidence="8">
    <location>
        <begin position="238"/>
        <end position="335"/>
    </location>
</feature>
<protein>
    <submittedName>
        <fullName evidence="11">Splicing factor, proline- and glutamine-rich isoform B</fullName>
    </submittedName>
</protein>
<evidence type="ECO:0000256" key="2">
    <source>
        <dbReference type="ARBA" id="ARBA00022553"/>
    </source>
</evidence>
<evidence type="ECO:0000256" key="4">
    <source>
        <dbReference type="ARBA" id="ARBA00022884"/>
    </source>
</evidence>
<dbReference type="PROSITE" id="PS50102">
    <property type="entry name" value="RRM"/>
    <property type="match status" value="2"/>
</dbReference>
<feature type="domain" description="RRM" evidence="10">
    <location>
        <begin position="37"/>
        <end position="109"/>
    </location>
</feature>
<keyword evidence="4 7" id="KW-0694">RNA-binding</keyword>
<dbReference type="InterPro" id="IPR012677">
    <property type="entry name" value="Nucleotide-bd_a/b_plait_sf"/>
</dbReference>
<dbReference type="CDD" id="cd12590">
    <property type="entry name" value="RRM2_PSF"/>
    <property type="match status" value="1"/>
</dbReference>
<reference evidence="11 12" key="1">
    <citation type="journal article" date="2012" name="Genome Biol.">
        <title>Sequencing three crocodilian genomes to illuminate the evolution of archosaurs and amniotes.</title>
        <authorList>
            <person name="St John J.A."/>
            <person name="Braun E.L."/>
            <person name="Isberg S.R."/>
            <person name="Miles L.G."/>
            <person name="Chong A.Y."/>
            <person name="Gongora J."/>
            <person name="Dalzell P."/>
            <person name="Moran C."/>
            <person name="Bed'hom B."/>
            <person name="Abzhanov A."/>
            <person name="Burgess S.C."/>
            <person name="Cooksey A.M."/>
            <person name="Castoe T.A."/>
            <person name="Crawford N.G."/>
            <person name="Densmore L.D."/>
            <person name="Drew J.C."/>
            <person name="Edwards S.V."/>
            <person name="Faircloth B.C."/>
            <person name="Fujita M.K."/>
            <person name="Greenwold M.J."/>
            <person name="Hoffmann F.G."/>
            <person name="Howard J.M."/>
            <person name="Iguchi T."/>
            <person name="Janes D.E."/>
            <person name="Khan S.Y."/>
            <person name="Kohno S."/>
            <person name="de Koning A.J."/>
            <person name="Lance S.L."/>
            <person name="McCarthy F.M."/>
            <person name="McCormack J.E."/>
            <person name="Merchant M.E."/>
            <person name="Peterson D.G."/>
            <person name="Pollock D.D."/>
            <person name="Pourmand N."/>
            <person name="Raney B.J."/>
            <person name="Roessler K.A."/>
            <person name="Sanford J.R."/>
            <person name="Sawyer R.H."/>
            <person name="Schmidt C.J."/>
            <person name="Triplett E.W."/>
            <person name="Tuberville T.D."/>
            <person name="Venegas-Anaya M."/>
            <person name="Howard J.T."/>
            <person name="Jarvis E.D."/>
            <person name="Guillette L.J.Jr."/>
            <person name="Glenn T.C."/>
            <person name="Green R.E."/>
            <person name="Ray D.A."/>
        </authorList>
    </citation>
    <scope>NUCLEOTIDE SEQUENCE [LARGE SCALE GENOMIC DNA]</scope>
    <source>
        <strain evidence="11">KSC_2009_1</strain>
    </source>
</reference>
<keyword evidence="5 8" id="KW-0175">Coiled coil</keyword>
<dbReference type="SUPFAM" id="SSF54928">
    <property type="entry name" value="RNA-binding domain, RBD"/>
    <property type="match status" value="1"/>
</dbReference>
<dbReference type="InterPro" id="IPR012975">
    <property type="entry name" value="NOPS"/>
</dbReference>
<dbReference type="SMART" id="SM00360">
    <property type="entry name" value="RRM"/>
    <property type="match status" value="2"/>
</dbReference>
<dbReference type="AlphaFoldDB" id="A0A151PGA9"/>